<evidence type="ECO:0000256" key="2">
    <source>
        <dbReference type="ARBA" id="ARBA00022722"/>
    </source>
</evidence>
<dbReference type="EMBL" id="JBHTBL010000016">
    <property type="protein sequence ID" value="MFC7325882.1"/>
    <property type="molecule type" value="Genomic_DNA"/>
</dbReference>
<dbReference type="Proteomes" id="UP001596545">
    <property type="component" value="Unassembled WGS sequence"/>
</dbReference>
<keyword evidence="2" id="KW-0540">Nuclease</keyword>
<dbReference type="InterPro" id="IPR003761">
    <property type="entry name" value="Exonuc_VII_S"/>
</dbReference>
<dbReference type="SUPFAM" id="SSF116842">
    <property type="entry name" value="XseB-like"/>
    <property type="match status" value="1"/>
</dbReference>
<evidence type="ECO:0000313" key="5">
    <source>
        <dbReference type="Proteomes" id="UP001596545"/>
    </source>
</evidence>
<evidence type="ECO:0000256" key="3">
    <source>
        <dbReference type="ARBA" id="ARBA00022801"/>
    </source>
</evidence>
<dbReference type="EC" id="3.1.11.6" evidence="4"/>
<gene>
    <name evidence="4" type="ORF">ACFQMF_15030</name>
</gene>
<dbReference type="Pfam" id="PF02609">
    <property type="entry name" value="Exonuc_VII_S"/>
    <property type="match status" value="1"/>
</dbReference>
<dbReference type="GO" id="GO:0008855">
    <property type="term" value="F:exodeoxyribonuclease VII activity"/>
    <property type="evidence" value="ECO:0007669"/>
    <property type="project" value="UniProtKB-EC"/>
</dbReference>
<reference evidence="4 5" key="1">
    <citation type="journal article" date="2019" name="Int. J. Syst. Evol. Microbiol.">
        <title>The Global Catalogue of Microorganisms (GCM) 10K type strain sequencing project: providing services to taxonomists for standard genome sequencing and annotation.</title>
        <authorList>
            <consortium name="The Broad Institute Genomics Platform"/>
            <consortium name="The Broad Institute Genome Sequencing Center for Infectious Disease"/>
            <person name="Wu L."/>
            <person name="Ma J."/>
        </authorList>
    </citation>
    <scope>NUCLEOTIDE SEQUENCE [LARGE SCALE GENOMIC DNA]</scope>
    <source>
        <strain evidence="4 5">CGMCC 1.12554</strain>
    </source>
</reference>
<protein>
    <submittedName>
        <fullName evidence="4">Exodeoxyribonuclease VII small subunit</fullName>
        <ecNumber evidence="4">3.1.11.6</ecNumber>
    </submittedName>
</protein>
<keyword evidence="5" id="KW-1185">Reference proteome</keyword>
<accession>A0ABD6AP24</accession>
<organism evidence="4 5">
    <name type="scientific">Halorubrum rutilum</name>
    <dbReference type="NCBI Taxonomy" id="1364933"/>
    <lineage>
        <taxon>Archaea</taxon>
        <taxon>Methanobacteriati</taxon>
        <taxon>Methanobacteriota</taxon>
        <taxon>Stenosarchaea group</taxon>
        <taxon>Halobacteria</taxon>
        <taxon>Halobacteriales</taxon>
        <taxon>Haloferacaceae</taxon>
        <taxon>Halorubrum</taxon>
    </lineage>
</organism>
<dbReference type="InterPro" id="IPR037004">
    <property type="entry name" value="Exonuc_VII_ssu_sf"/>
</dbReference>
<evidence type="ECO:0000313" key="4">
    <source>
        <dbReference type="EMBL" id="MFC7325882.1"/>
    </source>
</evidence>
<dbReference type="Gene3D" id="1.10.287.1040">
    <property type="entry name" value="Exonuclease VII, small subunit"/>
    <property type="match status" value="1"/>
</dbReference>
<proteinExistence type="predicted"/>
<sequence>MAKDSDIKRRMDRIEEIIQQLDVDECDLNEGTELHQEGQELLTEVRELLSGEDGKVIELD</sequence>
<evidence type="ECO:0000256" key="1">
    <source>
        <dbReference type="ARBA" id="ARBA00022490"/>
    </source>
</evidence>
<keyword evidence="3 4" id="KW-0378">Hydrolase</keyword>
<dbReference type="RefSeq" id="WP_379792223.1">
    <property type="nucleotide sequence ID" value="NZ_JBHTBL010000016.1"/>
</dbReference>
<name>A0ABD6AP24_9EURY</name>
<comment type="caution">
    <text evidence="4">The sequence shown here is derived from an EMBL/GenBank/DDBJ whole genome shotgun (WGS) entry which is preliminary data.</text>
</comment>
<keyword evidence="1" id="KW-0963">Cytoplasm</keyword>
<dbReference type="AlphaFoldDB" id="A0ABD6AP24"/>